<protein>
    <submittedName>
        <fullName evidence="1">Uncharacterized protein</fullName>
    </submittedName>
</protein>
<dbReference type="AlphaFoldDB" id="A0A7T5JNZ2"/>
<organism evidence="1 3">
    <name type="scientific">Brevibacillus composti</name>
    <dbReference type="NCBI Taxonomy" id="2796470"/>
    <lineage>
        <taxon>Bacteria</taxon>
        <taxon>Bacillati</taxon>
        <taxon>Bacillota</taxon>
        <taxon>Bacilli</taxon>
        <taxon>Bacillales</taxon>
        <taxon>Paenibacillaceae</taxon>
        <taxon>Brevibacillus</taxon>
    </lineage>
</organism>
<name>A0A7T5JNZ2_9BACL</name>
<keyword evidence="4" id="KW-1185">Reference proteome</keyword>
<evidence type="ECO:0000313" key="4">
    <source>
        <dbReference type="Proteomes" id="UP000677234"/>
    </source>
</evidence>
<evidence type="ECO:0000313" key="3">
    <source>
        <dbReference type="Proteomes" id="UP000595847"/>
    </source>
</evidence>
<reference evidence="1 3" key="1">
    <citation type="submission" date="2020-12" db="EMBL/GenBank/DDBJ databases">
        <title>strain FJAT-54423T represents a novel species of the genus Brevibacillus.</title>
        <authorList>
            <person name="Tang R."/>
        </authorList>
    </citation>
    <scope>NUCLEOTIDE SEQUENCE [LARGE SCALE GENOMIC DNA]</scope>
    <source>
        <strain evidence="1 3">FJAT-54423</strain>
    </source>
</reference>
<gene>
    <name evidence="1" type="ORF">JD108_00885</name>
    <name evidence="2" type="ORF">KDJ56_00885</name>
</gene>
<dbReference type="EMBL" id="CP073708">
    <property type="protein sequence ID" value="QUO41679.1"/>
    <property type="molecule type" value="Genomic_DNA"/>
</dbReference>
<proteinExistence type="predicted"/>
<accession>A0A7T5JNZ2</accession>
<dbReference type="Proteomes" id="UP000677234">
    <property type="component" value="Chromosome"/>
</dbReference>
<evidence type="ECO:0000313" key="2">
    <source>
        <dbReference type="EMBL" id="QUO41679.1"/>
    </source>
</evidence>
<dbReference type="EMBL" id="CP066308">
    <property type="protein sequence ID" value="QQE74596.1"/>
    <property type="molecule type" value="Genomic_DNA"/>
</dbReference>
<evidence type="ECO:0000313" key="1">
    <source>
        <dbReference type="EMBL" id="QQE74596.1"/>
    </source>
</evidence>
<reference evidence="2" key="2">
    <citation type="submission" date="2021-04" db="EMBL/GenBank/DDBJ databases">
        <title>Brevibacillus composti FJAT-54423, complete genome.</title>
        <authorList>
            <person name="Tang R."/>
        </authorList>
    </citation>
    <scope>NUCLEOTIDE SEQUENCE</scope>
    <source>
        <strain evidence="2">FJAT-54424</strain>
    </source>
</reference>
<dbReference type="KEGG" id="bcop:JD108_00885"/>
<sequence>MKKQYFLFVFLILVAFLGGYLVPKKDNNPTLKFSVSQYRQLTEYHQDLREALLITSKKDKLDKLIYTYYKVRDAKSGLMHLSLIFADHNISLDQIDSRVSQMEIHLKDYILSEALNMSNSNLEKALENDIEVANLIVTKLNYKNFEQKDIASLRNSVKELSTLLR</sequence>
<dbReference type="Proteomes" id="UP000595847">
    <property type="component" value="Chromosome"/>
</dbReference>
<dbReference type="RefSeq" id="WP_198828172.1">
    <property type="nucleotide sequence ID" value="NZ_CP066308.1"/>
</dbReference>